<organism evidence="1 2">
    <name type="scientific">Paenibacillus albidus</name>
    <dbReference type="NCBI Taxonomy" id="2041023"/>
    <lineage>
        <taxon>Bacteria</taxon>
        <taxon>Bacillati</taxon>
        <taxon>Bacillota</taxon>
        <taxon>Bacilli</taxon>
        <taxon>Bacillales</taxon>
        <taxon>Paenibacillaceae</taxon>
        <taxon>Paenibacillus</taxon>
    </lineage>
</organism>
<reference evidence="1" key="1">
    <citation type="journal article" date="2014" name="Int. J. Syst. Evol. Microbiol.">
        <title>Complete genome sequence of Corynebacterium casei LMG S-19264T (=DSM 44701T), isolated from a smear-ripened cheese.</title>
        <authorList>
            <consortium name="US DOE Joint Genome Institute (JGI-PGF)"/>
            <person name="Walter F."/>
            <person name="Albersmeier A."/>
            <person name="Kalinowski J."/>
            <person name="Ruckert C."/>
        </authorList>
    </citation>
    <scope>NUCLEOTIDE SEQUENCE</scope>
    <source>
        <strain evidence="1">CGMCC 1.16134</strain>
    </source>
</reference>
<comment type="caution">
    <text evidence="1">The sequence shown here is derived from an EMBL/GenBank/DDBJ whole genome shotgun (WGS) entry which is preliminary data.</text>
</comment>
<dbReference type="Proteomes" id="UP000637643">
    <property type="component" value="Unassembled WGS sequence"/>
</dbReference>
<name>A0A917C6S5_9BACL</name>
<dbReference type="AlphaFoldDB" id="A0A917C6S5"/>
<dbReference type="EMBL" id="BMKR01000006">
    <property type="protein sequence ID" value="GGF73223.1"/>
    <property type="molecule type" value="Genomic_DNA"/>
</dbReference>
<sequence>MEQPTKLQPGEVETVSGQYGKYERYYLSDEELQKYRDMPNDTFWDHHSKPATAPIRKEKSLN</sequence>
<protein>
    <submittedName>
        <fullName evidence="1">Uncharacterized protein</fullName>
    </submittedName>
</protein>
<keyword evidence="2" id="KW-1185">Reference proteome</keyword>
<reference evidence="1" key="2">
    <citation type="submission" date="2020-09" db="EMBL/GenBank/DDBJ databases">
        <authorList>
            <person name="Sun Q."/>
            <person name="Zhou Y."/>
        </authorList>
    </citation>
    <scope>NUCLEOTIDE SEQUENCE</scope>
    <source>
        <strain evidence="1">CGMCC 1.16134</strain>
    </source>
</reference>
<proteinExistence type="predicted"/>
<evidence type="ECO:0000313" key="2">
    <source>
        <dbReference type="Proteomes" id="UP000637643"/>
    </source>
</evidence>
<gene>
    <name evidence="1" type="ORF">GCM10010912_18040</name>
</gene>
<evidence type="ECO:0000313" key="1">
    <source>
        <dbReference type="EMBL" id="GGF73223.1"/>
    </source>
</evidence>
<accession>A0A917C6S5</accession>